<comment type="caution">
    <text evidence="1">The sequence shown here is derived from an EMBL/GenBank/DDBJ whole genome shotgun (WGS) entry which is preliminary data.</text>
</comment>
<name>A0A4U0NHV4_9SPHI</name>
<dbReference type="AlphaFoldDB" id="A0A4U0NHV4"/>
<evidence type="ECO:0000313" key="2">
    <source>
        <dbReference type="Proteomes" id="UP000306808"/>
    </source>
</evidence>
<dbReference type="RefSeq" id="WP_136902597.1">
    <property type="nucleotide sequence ID" value="NZ_SUME01000007.1"/>
</dbReference>
<protein>
    <submittedName>
        <fullName evidence="1">Uncharacterized protein</fullName>
    </submittedName>
</protein>
<sequence length="258" mass="29365">MKNILLTLLFLIPSFGFSQQFLWSTAKIDKLKVSDLRLIAISEVIEKVSDYYDFYEYYYDLSGFSRSGLEEFLKKDSNAAKLIQWDHTIMLDEPVALAFKGNEGRGSMVIVMLIQKENIDLILFTNESGRGAIKTYSTEVDKFKKWLSSFWDYNNNSISRDSSSSTEYEVEHGLANRHYVVRPNIVDNGSRSGRVAVEVGVNQEGKVVSTRAGVRGSTISDTALYLKCERALIESRFNPNKNAPEIQRGIVLIEFKLR</sequence>
<organism evidence="1 2">
    <name type="scientific">Sphingobacterium olei</name>
    <dbReference type="NCBI Taxonomy" id="2571155"/>
    <lineage>
        <taxon>Bacteria</taxon>
        <taxon>Pseudomonadati</taxon>
        <taxon>Bacteroidota</taxon>
        <taxon>Sphingobacteriia</taxon>
        <taxon>Sphingobacteriales</taxon>
        <taxon>Sphingobacteriaceae</taxon>
        <taxon>Sphingobacterium</taxon>
    </lineage>
</organism>
<proteinExistence type="predicted"/>
<dbReference type="Proteomes" id="UP000306808">
    <property type="component" value="Unassembled WGS sequence"/>
</dbReference>
<keyword evidence="2" id="KW-1185">Reference proteome</keyword>
<dbReference type="OrthoDB" id="676306at2"/>
<accession>A0A4U0NHV4</accession>
<dbReference type="EMBL" id="SUME01000007">
    <property type="protein sequence ID" value="TJZ53807.1"/>
    <property type="molecule type" value="Genomic_DNA"/>
</dbReference>
<gene>
    <name evidence="1" type="ORF">FAZ15_17465</name>
</gene>
<evidence type="ECO:0000313" key="1">
    <source>
        <dbReference type="EMBL" id="TJZ53807.1"/>
    </source>
</evidence>
<reference evidence="1 2" key="1">
    <citation type="submission" date="2019-04" db="EMBL/GenBank/DDBJ databases">
        <title>Sphingobacterium olei sp. nov., isolated from oil-contaminated soil.</title>
        <authorList>
            <person name="Liu B."/>
        </authorList>
    </citation>
    <scope>NUCLEOTIDE SEQUENCE [LARGE SCALE GENOMIC DNA]</scope>
    <source>
        <strain evidence="1 2">HAL-9</strain>
    </source>
</reference>